<dbReference type="EMBL" id="CAMPGE010012424">
    <property type="protein sequence ID" value="CAI2371192.1"/>
    <property type="molecule type" value="Genomic_DNA"/>
</dbReference>
<reference evidence="2" key="1">
    <citation type="submission" date="2023-07" db="EMBL/GenBank/DDBJ databases">
        <authorList>
            <consortium name="AG Swart"/>
            <person name="Singh M."/>
            <person name="Singh A."/>
            <person name="Seah K."/>
            <person name="Emmerich C."/>
        </authorList>
    </citation>
    <scope>NUCLEOTIDE SEQUENCE</scope>
    <source>
        <strain evidence="2">DP1</strain>
    </source>
</reference>
<name>A0AAD1UM01_EUPCR</name>
<evidence type="ECO:0000256" key="1">
    <source>
        <dbReference type="SAM" id="MobiDB-lite"/>
    </source>
</evidence>
<protein>
    <submittedName>
        <fullName evidence="2">Uncharacterized protein</fullName>
    </submittedName>
</protein>
<feature type="region of interest" description="Disordered" evidence="1">
    <location>
        <begin position="66"/>
        <end position="88"/>
    </location>
</feature>
<gene>
    <name evidence="2" type="ORF">ECRASSUSDP1_LOCUS12512</name>
</gene>
<dbReference type="AlphaFoldDB" id="A0AAD1UM01"/>
<organism evidence="2 3">
    <name type="scientific">Euplotes crassus</name>
    <dbReference type="NCBI Taxonomy" id="5936"/>
    <lineage>
        <taxon>Eukaryota</taxon>
        <taxon>Sar</taxon>
        <taxon>Alveolata</taxon>
        <taxon>Ciliophora</taxon>
        <taxon>Intramacronucleata</taxon>
        <taxon>Spirotrichea</taxon>
        <taxon>Hypotrichia</taxon>
        <taxon>Euplotida</taxon>
        <taxon>Euplotidae</taxon>
        <taxon>Moneuplotes</taxon>
    </lineage>
</organism>
<comment type="caution">
    <text evidence="2">The sequence shown here is derived from an EMBL/GenBank/DDBJ whole genome shotgun (WGS) entry which is preliminary data.</text>
</comment>
<evidence type="ECO:0000313" key="2">
    <source>
        <dbReference type="EMBL" id="CAI2371192.1"/>
    </source>
</evidence>
<sequence>MNSTNRKRVAPKQTKCRIVDSRLAFNQKNLRSLVFKCGQDTYHMRPVPPKELRSSLKEKIVNANYQKKEEPSHASKHNSGSKSPLPQNLTMNLQNRQIRFKSPLLPSPARNKTLRIPYFNTNNKCLSEQRQSDRIFGEDLGSVYIVLQKNQVKQLSKCAKKQLTVERNVTKIRQDTHKELTHVKRTKIERKRPKCSSPIKVTESPFPIVSERFQKMLQNYLKRNGSTNQRSRQNESTITSRGSIYTPANSNFSYSKITDDSSIVQHLTIKSSPIPKRPDSQKPLSRPSTFKPKPPSNHLSCSKSNRKKKVDELLMLITEKELCEYRQNITNCLYKARPNNISDYC</sequence>
<keyword evidence="3" id="KW-1185">Reference proteome</keyword>
<feature type="region of interest" description="Disordered" evidence="1">
    <location>
        <begin position="222"/>
        <end position="243"/>
    </location>
</feature>
<feature type="compositionally biased region" description="Polar residues" evidence="1">
    <location>
        <begin position="224"/>
        <end position="243"/>
    </location>
</feature>
<feature type="region of interest" description="Disordered" evidence="1">
    <location>
        <begin position="270"/>
        <end position="303"/>
    </location>
</feature>
<feature type="compositionally biased region" description="Polar residues" evidence="1">
    <location>
        <begin position="77"/>
        <end position="88"/>
    </location>
</feature>
<dbReference type="Proteomes" id="UP001295684">
    <property type="component" value="Unassembled WGS sequence"/>
</dbReference>
<proteinExistence type="predicted"/>
<evidence type="ECO:0000313" key="3">
    <source>
        <dbReference type="Proteomes" id="UP001295684"/>
    </source>
</evidence>
<accession>A0AAD1UM01</accession>